<reference evidence="3" key="2">
    <citation type="submission" date="2018-05" db="EMBL/GenBank/DDBJ databases">
        <title>Prevalence of plasmid-borne benzalkonium chloride resistance cassette bcrABC and cadmium resistance cadA genes in nonpathogenic Listeria spp. isolated from food-processing environments.</title>
        <authorList>
            <person name="Korsak D."/>
            <person name="Chmielowska C."/>
            <person name="Szuplewska M."/>
            <person name="Bartosik D."/>
        </authorList>
    </citation>
    <scope>NUCLEOTIDE SEQUENCE</scope>
    <source>
        <strain evidence="3">40/07</strain>
        <plasmid evidence="3">pLIS1</plasmid>
    </source>
</reference>
<feature type="compositionally biased region" description="Basic and acidic residues" evidence="1">
    <location>
        <begin position="41"/>
        <end position="79"/>
    </location>
</feature>
<dbReference type="RefSeq" id="WP_003725250.1">
    <property type="nucleotide sequence ID" value="NZ_JAERVU010000008.1"/>
</dbReference>
<name>A0A2Z4HVM9_LISWE</name>
<keyword evidence="5" id="KW-1185">Reference proteome</keyword>
<gene>
    <name evidence="4" type="ORF">AFZ32_12835</name>
    <name evidence="3" type="ORF">pLIS100155</name>
</gene>
<keyword evidence="2" id="KW-0472">Membrane</keyword>
<geneLocation type="plasmid" evidence="3">
    <name>pLIS1</name>
</geneLocation>
<evidence type="ECO:0000313" key="4">
    <source>
        <dbReference type="EMBL" id="PDK40338.1"/>
    </source>
</evidence>
<sequence>MGKKLGGIGFVLVALGLIVYALFLWFHTDKPAPKVTSSAKQEQRQEDKKTEEQVHHDLQATTTKKEPNKHAETSEKKEEVIQPEKIALQFIRTIVPYDGTKRSVQEDKVSKLEKLKPILQDVVYKQYQNGGDMTAANDENGGNLNEFPPFHYIGKISEVTAKETDHEGDSWTYQVNYRITFYNQSHKATDDVKQAGMIQLEKWKGKIVITSYSIGMEPDNE</sequence>
<dbReference type="Proteomes" id="UP000219632">
    <property type="component" value="Unassembled WGS sequence"/>
</dbReference>
<evidence type="ECO:0000256" key="2">
    <source>
        <dbReference type="SAM" id="Phobius"/>
    </source>
</evidence>
<keyword evidence="2" id="KW-0812">Transmembrane</keyword>
<protein>
    <submittedName>
        <fullName evidence="3">Uncharacterized protein</fullName>
    </submittedName>
</protein>
<evidence type="ECO:0000313" key="3">
    <source>
        <dbReference type="EMBL" id="AWW22406.1"/>
    </source>
</evidence>
<dbReference type="EMBL" id="NYPG01000009">
    <property type="protein sequence ID" value="PDK40338.1"/>
    <property type="molecule type" value="Genomic_DNA"/>
</dbReference>
<evidence type="ECO:0000256" key="1">
    <source>
        <dbReference type="SAM" id="MobiDB-lite"/>
    </source>
</evidence>
<feature type="region of interest" description="Disordered" evidence="1">
    <location>
        <begin position="34"/>
        <end position="79"/>
    </location>
</feature>
<dbReference type="EMBL" id="MH382833">
    <property type="protein sequence ID" value="AWW22406.1"/>
    <property type="molecule type" value="Genomic_DNA"/>
</dbReference>
<accession>A0A2Z4HVM9</accession>
<evidence type="ECO:0000313" key="5">
    <source>
        <dbReference type="Proteomes" id="UP000219632"/>
    </source>
</evidence>
<proteinExistence type="predicted"/>
<keyword evidence="2" id="KW-1133">Transmembrane helix</keyword>
<organism evidence="3">
    <name type="scientific">Listeria welshimeri</name>
    <dbReference type="NCBI Taxonomy" id="1643"/>
    <lineage>
        <taxon>Bacteria</taxon>
        <taxon>Bacillati</taxon>
        <taxon>Bacillota</taxon>
        <taxon>Bacilli</taxon>
        <taxon>Bacillales</taxon>
        <taxon>Listeriaceae</taxon>
        <taxon>Listeria</taxon>
    </lineage>
</organism>
<feature type="transmembrane region" description="Helical" evidence="2">
    <location>
        <begin position="7"/>
        <end position="26"/>
    </location>
</feature>
<reference evidence="4 5" key="1">
    <citation type="submission" date="2017-09" db="EMBL/GenBank/DDBJ databases">
        <title>Draft Genomes of 144 Listeria Monocytogenes isolates from foods.</title>
        <authorList>
            <person name="Wu C.H."/>
            <person name="Ng J."/>
            <person name="Kiang D."/>
            <person name="Chen C.-Y."/>
            <person name="Frink S."/>
            <person name="Lafrades M."/>
            <person name="Morales C."/>
            <person name="Park P."/>
            <person name="Zwick M."/>
        </authorList>
    </citation>
    <scope>NUCLEOTIDE SEQUENCE [LARGE SCALE GENOMIC DNA]</scope>
    <source>
        <strain evidence="4 5">CDPHFDLB-F14M01633.75-2</strain>
    </source>
</reference>
<dbReference type="AlphaFoldDB" id="A0A2Z4HVM9"/>
<keyword evidence="3" id="KW-0614">Plasmid</keyword>